<name>A0A914D379_9BILA</name>
<dbReference type="WBParaSite" id="ACRNAN_scaffold17095.g11013.t1">
    <property type="protein sequence ID" value="ACRNAN_scaffold17095.g11013.t1"/>
    <property type="gene ID" value="ACRNAN_scaffold17095.g11013"/>
</dbReference>
<keyword evidence="1" id="KW-1185">Reference proteome</keyword>
<organism evidence="1 2">
    <name type="scientific">Acrobeloides nanus</name>
    <dbReference type="NCBI Taxonomy" id="290746"/>
    <lineage>
        <taxon>Eukaryota</taxon>
        <taxon>Metazoa</taxon>
        <taxon>Ecdysozoa</taxon>
        <taxon>Nematoda</taxon>
        <taxon>Chromadorea</taxon>
        <taxon>Rhabditida</taxon>
        <taxon>Tylenchina</taxon>
        <taxon>Cephalobomorpha</taxon>
        <taxon>Cephaloboidea</taxon>
        <taxon>Cephalobidae</taxon>
        <taxon>Acrobeloides</taxon>
    </lineage>
</organism>
<sequence>MLDGLIEKELDDDFTRFFKIDQIGYSVLSLCLFEKYDWPSIWKYAPKHMDKIPSVEYQFRCLCNTDFCNGAMKFDEYLDNLKKIHS</sequence>
<dbReference type="AlphaFoldDB" id="A0A914D379"/>
<dbReference type="Pfam" id="PF17305">
    <property type="entry name" value="DUF5354"/>
    <property type="match status" value="1"/>
</dbReference>
<protein>
    <submittedName>
        <fullName evidence="2">Post-SET domain-containing protein</fullName>
    </submittedName>
</protein>
<reference evidence="2" key="1">
    <citation type="submission" date="2022-11" db="UniProtKB">
        <authorList>
            <consortium name="WormBaseParasite"/>
        </authorList>
    </citation>
    <scope>IDENTIFICATION</scope>
</reference>
<dbReference type="InterPro" id="IPR035291">
    <property type="entry name" value="DUF5354"/>
</dbReference>
<dbReference type="Proteomes" id="UP000887540">
    <property type="component" value="Unplaced"/>
</dbReference>
<accession>A0A914D379</accession>
<proteinExistence type="predicted"/>
<evidence type="ECO:0000313" key="1">
    <source>
        <dbReference type="Proteomes" id="UP000887540"/>
    </source>
</evidence>
<evidence type="ECO:0000313" key="2">
    <source>
        <dbReference type="WBParaSite" id="ACRNAN_scaffold17095.g11013.t1"/>
    </source>
</evidence>